<dbReference type="Proteomes" id="UP000256269">
    <property type="component" value="Unassembled WGS sequence"/>
</dbReference>
<comment type="caution">
    <text evidence="2">The sequence shown here is derived from an EMBL/GenBank/DDBJ whole genome shotgun (WGS) entry which is preliminary data.</text>
</comment>
<accession>A0A3E0HQG2</accession>
<proteinExistence type="predicted"/>
<keyword evidence="3" id="KW-1185">Reference proteome</keyword>
<dbReference type="RefSeq" id="WP_116175388.1">
    <property type="nucleotide sequence ID" value="NZ_CP144375.1"/>
</dbReference>
<evidence type="ECO:0000313" key="2">
    <source>
        <dbReference type="EMBL" id="REH48649.1"/>
    </source>
</evidence>
<dbReference type="OrthoDB" id="3589247at2"/>
<feature type="signal peptide" evidence="1">
    <location>
        <begin position="1"/>
        <end position="22"/>
    </location>
</feature>
<evidence type="ECO:0000313" key="3">
    <source>
        <dbReference type="Proteomes" id="UP000256269"/>
    </source>
</evidence>
<dbReference type="AlphaFoldDB" id="A0A3E0HQG2"/>
<gene>
    <name evidence="2" type="ORF">BCF44_105508</name>
</gene>
<organism evidence="2 3">
    <name type="scientific">Kutzneria buriramensis</name>
    <dbReference type="NCBI Taxonomy" id="1045776"/>
    <lineage>
        <taxon>Bacteria</taxon>
        <taxon>Bacillati</taxon>
        <taxon>Actinomycetota</taxon>
        <taxon>Actinomycetes</taxon>
        <taxon>Pseudonocardiales</taxon>
        <taxon>Pseudonocardiaceae</taxon>
        <taxon>Kutzneria</taxon>
    </lineage>
</organism>
<dbReference type="PROSITE" id="PS51257">
    <property type="entry name" value="PROKAR_LIPOPROTEIN"/>
    <property type="match status" value="1"/>
</dbReference>
<evidence type="ECO:0008006" key="4">
    <source>
        <dbReference type="Google" id="ProtNLM"/>
    </source>
</evidence>
<sequence length="492" mass="51683">MAWIRGVAAVAAMMLVGGCAGIAGQAQPQLGAQPKVAHPTDRDENAVLAGLRKLDACALLAGGPPVPVGPHACSAGGVMAAVGMDSDFGRRWGMNPTTIGGTKAYWDSGEAGCQMDIPVSFKWAVYLRTGASDKNCDKLRAAAATAIAKLGNPDAVAVPASRPFANWDGCTLLEKALGGFDAKTKLRHDLVDSRFDTCGVGESPAQDGTIDITYATDPLSGNIPTRRQVGDKTAAISTGGGACTVLWGAGPSGSDQEHDTVEIDVRGRTCDAAVALAVKAQQVLAGPPPSNDKPQRPLLYGTNDPDSAAAGACVDFQHGDVDCEPYQPITLPSSFADWFAGSDQKSISCAISVDAVREVYGDAFKPVLQGDFCYYVEPTHAVLLRIDVSKQFRPGDYGNRPDLYANVQTTTVSGKQAKTFTDSFKAAKPAAPTYHEYDVYVSPFNDLAKDGMITGQAEATVPRGGDVTKPMDVSRLHDLDRVMAKIIAKYVP</sequence>
<keyword evidence="1" id="KW-0732">Signal</keyword>
<dbReference type="EMBL" id="QUNO01000005">
    <property type="protein sequence ID" value="REH48649.1"/>
    <property type="molecule type" value="Genomic_DNA"/>
</dbReference>
<evidence type="ECO:0000256" key="1">
    <source>
        <dbReference type="SAM" id="SignalP"/>
    </source>
</evidence>
<reference evidence="2 3" key="1">
    <citation type="submission" date="2018-08" db="EMBL/GenBank/DDBJ databases">
        <title>Genomic Encyclopedia of Archaeal and Bacterial Type Strains, Phase II (KMG-II): from individual species to whole genera.</title>
        <authorList>
            <person name="Goeker M."/>
        </authorList>
    </citation>
    <scope>NUCLEOTIDE SEQUENCE [LARGE SCALE GENOMIC DNA]</scope>
    <source>
        <strain evidence="2 3">DSM 45791</strain>
    </source>
</reference>
<protein>
    <recommendedName>
        <fullName evidence="4">Septum formation-related domain-containing protein</fullName>
    </recommendedName>
</protein>
<name>A0A3E0HQG2_9PSEU</name>
<feature type="chain" id="PRO_5038983780" description="Septum formation-related domain-containing protein" evidence="1">
    <location>
        <begin position="23"/>
        <end position="492"/>
    </location>
</feature>